<keyword evidence="6 7" id="KW-0472">Membrane</keyword>
<dbReference type="Pfam" id="PF02397">
    <property type="entry name" value="Bac_transf"/>
    <property type="match status" value="1"/>
</dbReference>
<dbReference type="InterPro" id="IPR003362">
    <property type="entry name" value="Bact_transf"/>
</dbReference>
<keyword evidence="4 7" id="KW-0812">Transmembrane</keyword>
<evidence type="ECO:0000256" key="5">
    <source>
        <dbReference type="ARBA" id="ARBA00022989"/>
    </source>
</evidence>
<proteinExistence type="inferred from homology"/>
<evidence type="ECO:0000313" key="9">
    <source>
        <dbReference type="EMBL" id="EOQ98143.1"/>
    </source>
</evidence>
<evidence type="ECO:0000313" key="10">
    <source>
        <dbReference type="Proteomes" id="UP000013984"/>
    </source>
</evidence>
<feature type="transmembrane region" description="Helical" evidence="7">
    <location>
        <begin position="111"/>
        <end position="130"/>
    </location>
</feature>
<protein>
    <submittedName>
        <fullName evidence="9">Exopolysaccharide biosynthesis polyprenyl glycosylphosphotransferase</fullName>
    </submittedName>
</protein>
<dbReference type="NCBIfam" id="TIGR03025">
    <property type="entry name" value="EPS_sugtrans"/>
    <property type="match status" value="1"/>
</dbReference>
<feature type="transmembrane region" description="Helical" evidence="7">
    <location>
        <begin position="46"/>
        <end position="65"/>
    </location>
</feature>
<evidence type="ECO:0000256" key="7">
    <source>
        <dbReference type="SAM" id="Phobius"/>
    </source>
</evidence>
<evidence type="ECO:0000256" key="3">
    <source>
        <dbReference type="ARBA" id="ARBA00022679"/>
    </source>
</evidence>
<dbReference type="EMBL" id="AOGZ02000008">
    <property type="protein sequence ID" value="EOQ98143.1"/>
    <property type="molecule type" value="Genomic_DNA"/>
</dbReference>
<comment type="similarity">
    <text evidence="2">Belongs to the bacterial sugar transferase family.</text>
</comment>
<dbReference type="PANTHER" id="PTHR30576">
    <property type="entry name" value="COLANIC BIOSYNTHESIS UDP-GLUCOSE LIPID CARRIER TRANSFERASE"/>
    <property type="match status" value="1"/>
</dbReference>
<evidence type="ECO:0000256" key="2">
    <source>
        <dbReference type="ARBA" id="ARBA00006464"/>
    </source>
</evidence>
<evidence type="ECO:0000256" key="1">
    <source>
        <dbReference type="ARBA" id="ARBA00004141"/>
    </source>
</evidence>
<feature type="transmembrane region" description="Helical" evidence="7">
    <location>
        <begin position="12"/>
        <end position="34"/>
    </location>
</feature>
<feature type="domain" description="Bacterial sugar transferase" evidence="8">
    <location>
        <begin position="281"/>
        <end position="463"/>
    </location>
</feature>
<dbReference type="AlphaFoldDB" id="R9A7F9"/>
<dbReference type="InterPro" id="IPR017475">
    <property type="entry name" value="EPS_sugar_tfrase"/>
</dbReference>
<dbReference type="PANTHER" id="PTHR30576:SF0">
    <property type="entry name" value="UNDECAPRENYL-PHOSPHATE N-ACETYLGALACTOSAMINYL 1-PHOSPHATE TRANSFERASE-RELATED"/>
    <property type="match status" value="1"/>
</dbReference>
<reference evidence="9" key="1">
    <citation type="submission" date="2013-04" db="EMBL/GenBank/DDBJ databases">
        <authorList>
            <person name="Harkins D.M."/>
            <person name="Durkin A.S."/>
            <person name="Brinkac L.M."/>
            <person name="Haft D.H."/>
            <person name="Selengut J.D."/>
            <person name="Sanka R."/>
            <person name="DePew J."/>
            <person name="Purushe J."/>
            <person name="Galloway R.L."/>
            <person name="Vinetz J.M."/>
            <person name="Sutton G.G."/>
            <person name="Nierman W.C."/>
            <person name="Fouts D.E."/>
        </authorList>
    </citation>
    <scope>NUCLEOTIDE SEQUENCE [LARGE SCALE GENOMIC DNA]</scope>
    <source>
        <strain evidence="9">CDC</strain>
    </source>
</reference>
<comment type="subcellular location">
    <subcellularLocation>
        <location evidence="1">Membrane</location>
        <topology evidence="1">Multi-pass membrane protein</topology>
    </subcellularLocation>
</comment>
<dbReference type="OrthoDB" id="9808602at2"/>
<dbReference type="STRING" id="1218599.LEP1GSC195_1111"/>
<feature type="transmembrane region" description="Helical" evidence="7">
    <location>
        <begin position="77"/>
        <end position="99"/>
    </location>
</feature>
<comment type="caution">
    <text evidence="9">The sequence shown here is derived from an EMBL/GenBank/DDBJ whole genome shotgun (WGS) entry which is preliminary data.</text>
</comment>
<evidence type="ECO:0000256" key="4">
    <source>
        <dbReference type="ARBA" id="ARBA00022692"/>
    </source>
</evidence>
<name>R9A7F9_9LEPT</name>
<keyword evidence="5 7" id="KW-1133">Transmembrane helix</keyword>
<accession>R9A7F9</accession>
<evidence type="ECO:0000259" key="8">
    <source>
        <dbReference type="Pfam" id="PF02397"/>
    </source>
</evidence>
<gene>
    <name evidence="9" type="ORF">LEP1GSC195_1111</name>
</gene>
<keyword evidence="10" id="KW-1185">Reference proteome</keyword>
<evidence type="ECO:0000256" key="6">
    <source>
        <dbReference type="ARBA" id="ARBA00023136"/>
    </source>
</evidence>
<dbReference type="Proteomes" id="UP000013984">
    <property type="component" value="Unassembled WGS sequence"/>
</dbReference>
<dbReference type="GO" id="GO:0016020">
    <property type="term" value="C:membrane"/>
    <property type="evidence" value="ECO:0007669"/>
    <property type="project" value="UniProtKB-SubCell"/>
</dbReference>
<organism evidence="9 10">
    <name type="scientific">Leptospira wolbachii serovar Codice str. CDC</name>
    <dbReference type="NCBI Taxonomy" id="1218599"/>
    <lineage>
        <taxon>Bacteria</taxon>
        <taxon>Pseudomonadati</taxon>
        <taxon>Spirochaetota</taxon>
        <taxon>Spirochaetia</taxon>
        <taxon>Leptospirales</taxon>
        <taxon>Leptospiraceae</taxon>
        <taxon>Leptospira</taxon>
    </lineage>
</organism>
<keyword evidence="3" id="KW-0808">Transferase</keyword>
<dbReference type="GO" id="GO:0016780">
    <property type="term" value="F:phosphotransferase activity, for other substituted phosphate groups"/>
    <property type="evidence" value="ECO:0007669"/>
    <property type="project" value="TreeGrafter"/>
</dbReference>
<sequence>MINLYTRKYARIPFIILLMDILSIFVSLEFIMWVNNIEFLSLFELYARNSIFLILIIFQTVFNTYQPLSSDLRIGYITRYIIACITFFFFMSALLFLTQFRYIGGVWGRGIIFQNLILVFVLGLVFRWLIKLYKKRVIGAVEVSALLILGKDKLQTFVRENFRSLKNVNVYIYLEGNEKIRISDQNLSKVIFIRGKKNLESYFQKENQIFDFVIFDSNVSISDDTLRDLMDAKLHGLKVFDLTDFFEYYFEKISVLNVQDRWIVFSNGFSIISNKIALRLKAILDFVGALLLLILTSPLIILAAFLVKITSTGPILYSQVRVGLSGKEFNIFKLRTMIADAEKEGAKWSSFNDPRITKIGAIFRKTRIDELPQLFNILRGDMSFIGPRPERPEFIKILVEEIPYYSLRHLMKPGLSGWAQVNYDYGSSVNDSLVKLEYDLYYIKNYSFYLDLRTIIKTIRVVVFGKGR</sequence>
<feature type="transmembrane region" description="Helical" evidence="7">
    <location>
        <begin position="282"/>
        <end position="307"/>
    </location>
</feature>